<keyword evidence="5 11" id="KW-0285">Flavoprotein</keyword>
<feature type="binding site" evidence="11">
    <location>
        <position position="47"/>
    </location>
    <ligand>
        <name>NADP(+)</name>
        <dbReference type="ChEBI" id="CHEBI:58349"/>
    </ligand>
</feature>
<evidence type="ECO:0000256" key="8">
    <source>
        <dbReference type="ARBA" id="ARBA00022857"/>
    </source>
</evidence>
<evidence type="ECO:0000256" key="10">
    <source>
        <dbReference type="ARBA" id="ARBA00023239"/>
    </source>
</evidence>
<dbReference type="SUPFAM" id="SSF103263">
    <property type="entry name" value="Chorismate synthase, AroC"/>
    <property type="match status" value="1"/>
</dbReference>
<dbReference type="FunFam" id="3.60.150.10:FF:000002">
    <property type="entry name" value="Chorismate synthase"/>
    <property type="match status" value="1"/>
</dbReference>
<keyword evidence="4 11" id="KW-0028">Amino-acid biosynthesis</keyword>
<sequence>MRLKMKTAGESHGKMISTLIEGLPSGFFVDEEYINNMLKKRQHGYGRGKRMSIENDKVDIISGLTRDNITTGAPVNLLIENFDHKNWKDKPMPVLRAGRPGHGDLYGSVKYDINNMRYVLERASARETASRVAAGAIFKNMLELFGVKIYSFTTSIGNLEFPERFTLSDEEKIFLRESDTASPCIQEQEICRKEVDKAIADKDSLGGSVRLLIEKVPMGIGSYSQYDTRLDSRLSMVLMSIQSVKGVLIGDPKYYQKRGSLSHDEIYYDNGIRHKTNNSGGINAGVSTGETINCKLLVKPVPTLMSPLETIDLDTMEDVDAIKERSDVWICPALSVVAESMAAYCILNEFLEKFGGDNISDTISSFNRYIDRASL</sequence>
<feature type="binding site" evidence="11">
    <location>
        <begin position="242"/>
        <end position="243"/>
    </location>
    <ligand>
        <name>FMN</name>
        <dbReference type="ChEBI" id="CHEBI:58210"/>
    </ligand>
</feature>
<dbReference type="GO" id="GO:0008652">
    <property type="term" value="P:amino acid biosynthetic process"/>
    <property type="evidence" value="ECO:0007669"/>
    <property type="project" value="UniProtKB-KW"/>
</dbReference>
<dbReference type="Gene3D" id="3.60.150.10">
    <property type="entry name" value="Chorismate synthase AroC"/>
    <property type="match status" value="1"/>
</dbReference>
<dbReference type="InterPro" id="IPR020541">
    <property type="entry name" value="Chorismate_synthase_CS"/>
</dbReference>
<dbReference type="GO" id="GO:0005829">
    <property type="term" value="C:cytosol"/>
    <property type="evidence" value="ECO:0007669"/>
    <property type="project" value="TreeGrafter"/>
</dbReference>
<organism evidence="13 14">
    <name type="scientific">Muiribacterium halophilum</name>
    <dbReference type="NCBI Taxonomy" id="2053465"/>
    <lineage>
        <taxon>Bacteria</taxon>
        <taxon>Candidatus Muiribacteriota</taxon>
        <taxon>Candidatus Muiribacteriia</taxon>
        <taxon>Candidatus Muiribacteriales</taxon>
        <taxon>Candidatus Muiribacteriaceae</taxon>
        <taxon>Candidatus Muiribacterium</taxon>
    </lineage>
</organism>
<keyword evidence="7 11" id="KW-0274">FAD</keyword>
<dbReference type="GO" id="GO:0010181">
    <property type="term" value="F:FMN binding"/>
    <property type="evidence" value="ECO:0007669"/>
    <property type="project" value="TreeGrafter"/>
</dbReference>
<feature type="binding site" evidence="11">
    <location>
        <position position="41"/>
    </location>
    <ligand>
        <name>NADP(+)</name>
        <dbReference type="ChEBI" id="CHEBI:58349"/>
    </ligand>
</feature>
<proteinExistence type="inferred from homology"/>
<dbReference type="PANTHER" id="PTHR21085">
    <property type="entry name" value="CHORISMATE SYNTHASE"/>
    <property type="match status" value="1"/>
</dbReference>
<dbReference type="PANTHER" id="PTHR21085:SF0">
    <property type="entry name" value="CHORISMATE SYNTHASE"/>
    <property type="match status" value="1"/>
</dbReference>
<evidence type="ECO:0000256" key="4">
    <source>
        <dbReference type="ARBA" id="ARBA00022605"/>
    </source>
</evidence>
<evidence type="ECO:0000256" key="2">
    <source>
        <dbReference type="ARBA" id="ARBA00008014"/>
    </source>
</evidence>
<evidence type="ECO:0000313" key="14">
    <source>
        <dbReference type="Proteomes" id="UP000234857"/>
    </source>
</evidence>
<protein>
    <recommendedName>
        <fullName evidence="3 11">Chorismate synthase</fullName>
        <shortName evidence="11">CS</shortName>
        <ecNumber evidence="3 11">4.2.3.5</ecNumber>
    </recommendedName>
    <alternativeName>
        <fullName evidence="11">5-enolpyruvylshikimate-3-phosphate phospholyase</fullName>
    </alternativeName>
</protein>
<keyword evidence="9 11" id="KW-0057">Aromatic amino acid biosynthesis</keyword>
<gene>
    <name evidence="11" type="primary">aroC</name>
    <name evidence="13" type="ORF">C0601_03760</name>
</gene>
<dbReference type="EMBL" id="PKTG01000050">
    <property type="protein sequence ID" value="PLX18822.1"/>
    <property type="molecule type" value="Genomic_DNA"/>
</dbReference>
<evidence type="ECO:0000256" key="1">
    <source>
        <dbReference type="ARBA" id="ARBA00005044"/>
    </source>
</evidence>
<comment type="pathway">
    <text evidence="1 11 12">Metabolic intermediate biosynthesis; chorismate biosynthesis; chorismate from D-erythrose 4-phosphate and phosphoenolpyruvate: step 7/7.</text>
</comment>
<comment type="cofactor">
    <cofactor evidence="11 12">
        <name>FMNH2</name>
        <dbReference type="ChEBI" id="CHEBI:57618"/>
    </cofactor>
    <text evidence="11 12">Reduced FMN (FMNH(2)).</text>
</comment>
<comment type="similarity">
    <text evidence="2 11 12">Belongs to the chorismate synthase family.</text>
</comment>
<dbReference type="Proteomes" id="UP000234857">
    <property type="component" value="Unassembled WGS sequence"/>
</dbReference>
<feature type="binding site" evidence="11">
    <location>
        <position position="325"/>
    </location>
    <ligand>
        <name>FMN</name>
        <dbReference type="ChEBI" id="CHEBI:58210"/>
    </ligand>
</feature>
<dbReference type="NCBIfam" id="NF003793">
    <property type="entry name" value="PRK05382.1"/>
    <property type="match status" value="1"/>
</dbReference>
<dbReference type="UniPathway" id="UPA00053">
    <property type="reaction ID" value="UER00090"/>
</dbReference>
<dbReference type="PROSITE" id="PS00787">
    <property type="entry name" value="CHORISMATE_SYNTHASE_1"/>
    <property type="match status" value="1"/>
</dbReference>
<feature type="binding site" evidence="11">
    <location>
        <begin position="299"/>
        <end position="303"/>
    </location>
    <ligand>
        <name>FMN</name>
        <dbReference type="ChEBI" id="CHEBI:58210"/>
    </ligand>
</feature>
<evidence type="ECO:0000256" key="3">
    <source>
        <dbReference type="ARBA" id="ARBA00013036"/>
    </source>
</evidence>
<dbReference type="Pfam" id="PF01264">
    <property type="entry name" value="Chorismate_synt"/>
    <property type="match status" value="1"/>
</dbReference>
<dbReference type="HAMAP" id="MF_00300">
    <property type="entry name" value="Chorismate_synth"/>
    <property type="match status" value="1"/>
</dbReference>
<comment type="catalytic activity">
    <reaction evidence="11 12">
        <text>5-O-(1-carboxyvinyl)-3-phosphoshikimate = chorismate + phosphate</text>
        <dbReference type="Rhea" id="RHEA:21020"/>
        <dbReference type="ChEBI" id="CHEBI:29748"/>
        <dbReference type="ChEBI" id="CHEBI:43474"/>
        <dbReference type="ChEBI" id="CHEBI:57701"/>
        <dbReference type="EC" id="4.2.3.5"/>
    </reaction>
</comment>
<evidence type="ECO:0000256" key="12">
    <source>
        <dbReference type="RuleBase" id="RU000605"/>
    </source>
</evidence>
<comment type="caution">
    <text evidence="13">The sequence shown here is derived from an EMBL/GenBank/DDBJ whole genome shotgun (WGS) entry which is preliminary data.</text>
</comment>
<comment type="subunit">
    <text evidence="11">Homotetramer.</text>
</comment>
<evidence type="ECO:0000256" key="11">
    <source>
        <dbReference type="HAMAP-Rule" id="MF_00300"/>
    </source>
</evidence>
<keyword evidence="10 11" id="KW-0456">Lyase</keyword>
<evidence type="ECO:0000256" key="7">
    <source>
        <dbReference type="ARBA" id="ARBA00022827"/>
    </source>
</evidence>
<dbReference type="InterPro" id="IPR000453">
    <property type="entry name" value="Chorismate_synth"/>
</dbReference>
<dbReference type="PIRSF" id="PIRSF001456">
    <property type="entry name" value="Chorismate_synth"/>
    <property type="match status" value="1"/>
</dbReference>
<keyword evidence="6 11" id="KW-0288">FMN</keyword>
<dbReference type="GO" id="GO:0009423">
    <property type="term" value="P:chorismate biosynthetic process"/>
    <property type="evidence" value="ECO:0007669"/>
    <property type="project" value="UniProtKB-UniRule"/>
</dbReference>
<feature type="binding site" evidence="11">
    <location>
        <begin position="122"/>
        <end position="124"/>
    </location>
    <ligand>
        <name>FMN</name>
        <dbReference type="ChEBI" id="CHEBI:58210"/>
    </ligand>
</feature>
<evidence type="ECO:0000256" key="6">
    <source>
        <dbReference type="ARBA" id="ARBA00022643"/>
    </source>
</evidence>
<dbReference type="CDD" id="cd07304">
    <property type="entry name" value="Chorismate_synthase"/>
    <property type="match status" value="1"/>
</dbReference>
<reference evidence="13 14" key="1">
    <citation type="submission" date="2017-11" db="EMBL/GenBank/DDBJ databases">
        <title>Genome-resolved metagenomics identifies genetic mobility, metabolic interactions, and unexpected diversity in perchlorate-reducing communities.</title>
        <authorList>
            <person name="Barnum T.P."/>
            <person name="Figueroa I.A."/>
            <person name="Carlstrom C.I."/>
            <person name="Lucas L.N."/>
            <person name="Engelbrektson A.L."/>
            <person name="Coates J.D."/>
        </authorList>
    </citation>
    <scope>NUCLEOTIDE SEQUENCE [LARGE SCALE GENOMIC DNA]</scope>
    <source>
        <strain evidence="13">BM706</strain>
    </source>
</reference>
<dbReference type="AlphaFoldDB" id="A0A2N5ZJN2"/>
<dbReference type="NCBIfam" id="TIGR00033">
    <property type="entry name" value="aroC"/>
    <property type="match status" value="1"/>
</dbReference>
<evidence type="ECO:0000256" key="9">
    <source>
        <dbReference type="ARBA" id="ARBA00023141"/>
    </source>
</evidence>
<dbReference type="PROSITE" id="PS00788">
    <property type="entry name" value="CHORISMATE_SYNTHASE_2"/>
    <property type="match status" value="1"/>
</dbReference>
<evidence type="ECO:0000313" key="13">
    <source>
        <dbReference type="EMBL" id="PLX18822.1"/>
    </source>
</evidence>
<feature type="binding site" evidence="11">
    <location>
        <position position="284"/>
    </location>
    <ligand>
        <name>FMN</name>
        <dbReference type="ChEBI" id="CHEBI:58210"/>
    </ligand>
</feature>
<dbReference type="InterPro" id="IPR035904">
    <property type="entry name" value="Chorismate_synth_AroC_sf"/>
</dbReference>
<accession>A0A2N5ZJN2</accession>
<dbReference type="GO" id="GO:0009073">
    <property type="term" value="P:aromatic amino acid family biosynthetic process"/>
    <property type="evidence" value="ECO:0007669"/>
    <property type="project" value="UniProtKB-KW"/>
</dbReference>
<name>A0A2N5ZJN2_MUIH1</name>
<comment type="function">
    <text evidence="11">Catalyzes the anti-1,4-elimination of the C-3 phosphate and the C-6 proR hydrogen from 5-enolpyruvylshikimate-3-phosphate (EPSP) to yield chorismate, which is the branch point compound that serves as the starting substrate for the three terminal pathways of aromatic amino acid biosynthesis. This reaction introduces a second double bond into the aromatic ring system.</text>
</comment>
<dbReference type="GO" id="GO:0004107">
    <property type="term" value="F:chorismate synthase activity"/>
    <property type="evidence" value="ECO:0007669"/>
    <property type="project" value="UniProtKB-UniRule"/>
</dbReference>
<keyword evidence="8 11" id="KW-0521">NADP</keyword>
<dbReference type="EC" id="4.2.3.5" evidence="3 11"/>
<evidence type="ECO:0000256" key="5">
    <source>
        <dbReference type="ARBA" id="ARBA00022630"/>
    </source>
</evidence>